<dbReference type="Proteomes" id="UP001527090">
    <property type="component" value="Unassembled WGS sequence"/>
</dbReference>
<feature type="binding site" evidence="4">
    <location>
        <begin position="152"/>
        <end position="154"/>
    </location>
    <ligand>
        <name>D-glyceraldehyde 3-phosphate</name>
        <dbReference type="ChEBI" id="CHEBI:59776"/>
    </ligand>
</feature>
<evidence type="ECO:0000256" key="1">
    <source>
        <dbReference type="ARBA" id="ARBA00007406"/>
    </source>
</evidence>
<feature type="binding site" evidence="5">
    <location>
        <begin position="12"/>
        <end position="13"/>
    </location>
    <ligand>
        <name>NAD(+)</name>
        <dbReference type="ChEBI" id="CHEBI:57540"/>
    </ligand>
</feature>
<comment type="similarity">
    <text evidence="1 7">Belongs to the glyceraldehyde-3-phosphate dehydrogenase family.</text>
</comment>
<keyword evidence="2 8" id="KW-0560">Oxidoreductase</keyword>
<proteinExistence type="inferred from homology"/>
<dbReference type="Pfam" id="PF00044">
    <property type="entry name" value="Gp_dh_N"/>
    <property type="match status" value="1"/>
</dbReference>
<feature type="binding site" evidence="4">
    <location>
        <begin position="211"/>
        <end position="212"/>
    </location>
    <ligand>
        <name>D-glyceraldehyde 3-phosphate</name>
        <dbReference type="ChEBI" id="CHEBI:59776"/>
    </ligand>
</feature>
<dbReference type="FunFam" id="3.30.360.10:FF:000002">
    <property type="entry name" value="Glyceraldehyde-3-phosphate dehydrogenase"/>
    <property type="match status" value="1"/>
</dbReference>
<dbReference type="Gene3D" id="3.40.50.720">
    <property type="entry name" value="NAD(P)-binding Rossmann-like Domain"/>
    <property type="match status" value="1"/>
</dbReference>
<dbReference type="EC" id="1.2.1.-" evidence="8"/>
<dbReference type="NCBIfam" id="TIGR01534">
    <property type="entry name" value="GAPDH-I"/>
    <property type="match status" value="1"/>
</dbReference>
<dbReference type="GO" id="GO:0016620">
    <property type="term" value="F:oxidoreductase activity, acting on the aldehyde or oxo group of donors, NAD or NADP as acceptor"/>
    <property type="evidence" value="ECO:0007669"/>
    <property type="project" value="InterPro"/>
</dbReference>
<dbReference type="EMBL" id="JAMDLY010000011">
    <property type="protein sequence ID" value="MCY9529932.1"/>
    <property type="molecule type" value="Genomic_DNA"/>
</dbReference>
<evidence type="ECO:0000313" key="10">
    <source>
        <dbReference type="EMBL" id="MCY9529932.1"/>
    </source>
</evidence>
<dbReference type="EMBL" id="LS992241">
    <property type="protein sequence ID" value="SYX84268.1"/>
    <property type="molecule type" value="Genomic_DNA"/>
</dbReference>
<dbReference type="SMART" id="SM00846">
    <property type="entry name" value="Gp_dh_N"/>
    <property type="match status" value="1"/>
</dbReference>
<dbReference type="GO" id="GO:0050661">
    <property type="term" value="F:NADP binding"/>
    <property type="evidence" value="ECO:0007669"/>
    <property type="project" value="InterPro"/>
</dbReference>
<dbReference type="PANTHER" id="PTHR43148">
    <property type="entry name" value="GLYCERALDEHYDE-3-PHOSPHATE DEHYDROGENASE 2"/>
    <property type="match status" value="1"/>
</dbReference>
<dbReference type="FunFam" id="3.40.50.720:FF:000001">
    <property type="entry name" value="Glyceraldehyde-3-phosphate dehydrogenase"/>
    <property type="match status" value="1"/>
</dbReference>
<dbReference type="InterPro" id="IPR020830">
    <property type="entry name" value="GlycerAld_3-P_DH_AS"/>
</dbReference>
<dbReference type="CDD" id="cd18126">
    <property type="entry name" value="GAPDH_I_C"/>
    <property type="match status" value="1"/>
</dbReference>
<evidence type="ECO:0000256" key="6">
    <source>
        <dbReference type="PIRSR" id="PIRSR000149-4"/>
    </source>
</evidence>
<feature type="binding site" evidence="5">
    <location>
        <position position="79"/>
    </location>
    <ligand>
        <name>NAD(+)</name>
        <dbReference type="ChEBI" id="CHEBI:57540"/>
    </ligand>
</feature>
<accession>A0A383RBC7</accession>
<dbReference type="InterPro" id="IPR006424">
    <property type="entry name" value="Glyceraldehyde-3-P_DH_1"/>
</dbReference>
<evidence type="ECO:0000313" key="13">
    <source>
        <dbReference type="Proteomes" id="UP001527090"/>
    </source>
</evidence>
<evidence type="ECO:0000313" key="12">
    <source>
        <dbReference type="Proteomes" id="UP000304148"/>
    </source>
</evidence>
<feature type="binding site" evidence="5">
    <location>
        <position position="121"/>
    </location>
    <ligand>
        <name>NAD(+)</name>
        <dbReference type="ChEBI" id="CHEBI:57540"/>
    </ligand>
</feature>
<gene>
    <name evidence="11" type="primary">gapB</name>
    <name evidence="10" type="synonym">gap</name>
    <name evidence="10" type="ORF">M5X04_11365</name>
    <name evidence="11" type="ORF">PBLR_12690</name>
</gene>
<dbReference type="PROSITE" id="PS00071">
    <property type="entry name" value="GAPDH"/>
    <property type="match status" value="1"/>
</dbReference>
<dbReference type="InterPro" id="IPR020828">
    <property type="entry name" value="GlycerAld_3-P_DH_NAD(P)-bd"/>
</dbReference>
<dbReference type="GO" id="GO:0006006">
    <property type="term" value="P:glucose metabolic process"/>
    <property type="evidence" value="ECO:0007669"/>
    <property type="project" value="InterPro"/>
</dbReference>
<dbReference type="InterPro" id="IPR020831">
    <property type="entry name" value="GlycerAld/Erythrose_P_DH"/>
</dbReference>
<organism evidence="11 12">
    <name type="scientific">Paenibacillus alvei</name>
    <name type="common">Bacillus alvei</name>
    <dbReference type="NCBI Taxonomy" id="44250"/>
    <lineage>
        <taxon>Bacteria</taxon>
        <taxon>Bacillati</taxon>
        <taxon>Bacillota</taxon>
        <taxon>Bacilli</taxon>
        <taxon>Bacillales</taxon>
        <taxon>Paenibacillaceae</taxon>
        <taxon>Paenibacillus</taxon>
    </lineage>
</organism>
<dbReference type="AlphaFoldDB" id="A0A383RBC7"/>
<dbReference type="PIRSF" id="PIRSF000149">
    <property type="entry name" value="GAP_DH"/>
    <property type="match status" value="1"/>
</dbReference>
<feature type="domain" description="Glyceraldehyde 3-phosphate dehydrogenase NAD(P) binding" evidence="9">
    <location>
        <begin position="3"/>
        <end position="153"/>
    </location>
</feature>
<evidence type="ECO:0000256" key="7">
    <source>
        <dbReference type="RuleBase" id="RU000397"/>
    </source>
</evidence>
<dbReference type="SUPFAM" id="SSF55347">
    <property type="entry name" value="Glyceraldehyde-3-phosphate dehydrogenase-like, C-terminal domain"/>
    <property type="match status" value="1"/>
</dbReference>
<keyword evidence="13" id="KW-1185">Reference proteome</keyword>
<reference evidence="11" key="2">
    <citation type="submission" date="2018-08" db="EMBL/GenBank/DDBJ databases">
        <authorList>
            <person name="Ferrada E.E."/>
            <person name="Latorre B.A."/>
        </authorList>
    </citation>
    <scope>NUCLEOTIDE SEQUENCE</scope>
    <source>
        <strain evidence="11">Paenibacillus B-LR1</strain>
    </source>
</reference>
<reference evidence="12" key="1">
    <citation type="submission" date="2018-08" db="EMBL/GenBank/DDBJ databases">
        <authorList>
            <person name="Chevrot R."/>
        </authorList>
    </citation>
    <scope>NUCLEOTIDE SEQUENCE [LARGE SCALE GENOMIC DNA]</scope>
</reference>
<dbReference type="Proteomes" id="UP000304148">
    <property type="component" value="Chromosome"/>
</dbReference>
<dbReference type="RefSeq" id="WP_021253778.1">
    <property type="nucleotide sequence ID" value="NZ_JAMDLY010000011.1"/>
</dbReference>
<feature type="active site" description="Nucleophile" evidence="3">
    <location>
        <position position="153"/>
    </location>
</feature>
<feature type="binding site" evidence="4">
    <location>
        <position position="183"/>
    </location>
    <ligand>
        <name>D-glyceraldehyde 3-phosphate</name>
        <dbReference type="ChEBI" id="CHEBI:59776"/>
    </ligand>
</feature>
<evidence type="ECO:0000256" key="4">
    <source>
        <dbReference type="PIRSR" id="PIRSR000149-2"/>
    </source>
</evidence>
<dbReference type="InterPro" id="IPR020829">
    <property type="entry name" value="GlycerAld_3-P_DH_cat"/>
</dbReference>
<feature type="binding site" evidence="4">
    <location>
        <position position="234"/>
    </location>
    <ligand>
        <name>D-glyceraldehyde 3-phosphate</name>
        <dbReference type="ChEBI" id="CHEBI:59776"/>
    </ligand>
</feature>
<evidence type="ECO:0000259" key="9">
    <source>
        <dbReference type="SMART" id="SM00846"/>
    </source>
</evidence>
<name>A0A383RBC7_PAEAL</name>
<feature type="site" description="Activates thiol group during catalysis" evidence="6">
    <location>
        <position position="180"/>
    </location>
</feature>
<feature type="binding site" evidence="5">
    <location>
        <position position="315"/>
    </location>
    <ligand>
        <name>NAD(+)</name>
        <dbReference type="ChEBI" id="CHEBI:57540"/>
    </ligand>
</feature>
<dbReference type="GO" id="GO:0051287">
    <property type="term" value="F:NAD binding"/>
    <property type="evidence" value="ECO:0007669"/>
    <property type="project" value="InterPro"/>
</dbReference>
<dbReference type="Pfam" id="PF02800">
    <property type="entry name" value="Gp_dh_C"/>
    <property type="match status" value="1"/>
</dbReference>
<reference evidence="10 13" key="3">
    <citation type="submission" date="2022-05" db="EMBL/GenBank/DDBJ databases">
        <title>Genome Sequencing of Bee-Associated Microbes.</title>
        <authorList>
            <person name="Dunlap C."/>
        </authorList>
    </citation>
    <scope>NUCLEOTIDE SEQUENCE [LARGE SCALE GENOMIC DNA]</scope>
    <source>
        <strain evidence="10 13">NRRL NRS-750</strain>
    </source>
</reference>
<evidence type="ECO:0000256" key="8">
    <source>
        <dbReference type="RuleBase" id="RU361160"/>
    </source>
</evidence>
<keyword evidence="5" id="KW-0547">Nucleotide-binding</keyword>
<evidence type="ECO:0000256" key="5">
    <source>
        <dbReference type="PIRSR" id="PIRSR000149-3"/>
    </source>
</evidence>
<keyword evidence="5" id="KW-0520">NAD</keyword>
<dbReference type="InterPro" id="IPR036291">
    <property type="entry name" value="NAD(P)-bd_dom_sf"/>
</dbReference>
<evidence type="ECO:0000256" key="2">
    <source>
        <dbReference type="ARBA" id="ARBA00023002"/>
    </source>
</evidence>
<dbReference type="CDD" id="cd05214">
    <property type="entry name" value="GAPDH_I_N"/>
    <property type="match status" value="1"/>
</dbReference>
<dbReference type="SUPFAM" id="SSF51735">
    <property type="entry name" value="NAD(P)-binding Rossmann-fold domains"/>
    <property type="match status" value="1"/>
</dbReference>
<evidence type="ECO:0000313" key="11">
    <source>
        <dbReference type="EMBL" id="SYX84268.1"/>
    </source>
</evidence>
<evidence type="ECO:0000256" key="3">
    <source>
        <dbReference type="PIRSR" id="PIRSR000149-1"/>
    </source>
</evidence>
<protein>
    <recommendedName>
        <fullName evidence="8">Glyceraldehyde-3-phosphate dehydrogenase</fullName>
        <ecNumber evidence="8">1.2.1.-</ecNumber>
    </recommendedName>
</protein>
<dbReference type="Gene3D" id="3.30.360.10">
    <property type="entry name" value="Dihydrodipicolinate Reductase, domain 2"/>
    <property type="match status" value="1"/>
</dbReference>
<dbReference type="PRINTS" id="PR00078">
    <property type="entry name" value="G3PDHDRGNASE"/>
</dbReference>
<sequence length="352" mass="38844">MLKRLGVSGTGRIGRLVIRSLFMNGNGASLGLINSTCAPDQLAHLLKYDSIHGRWEEDIKAGDQCLIIRGHRIPLVSERNPELLPWREHGIDVVVDATGKFKSRSEASLHLQAGAKRVVVTAPGKDLDCTIVMGVNEHAYDPQEHTLISTASCTTNCLAPLLHVLDQEFGLGYGWMTTVHAYTNDQKHLDNAHSDWRRGRACGSSIIPTSTGVGKALKDILPHLAERVQGLSLRVPVQNVSLVDLTAHLHCEVTKEDIVRAFTNAIKEGMGHYVEYNEEPLVSSDYIGNNKSAIIDGLSIQTSGYQVKLLAWYDNEWAYACRVTDFVKYMFVQSEEVEQSCGTKSMSSLISM</sequence>